<feature type="domain" description="Carbamoyl-phosphate synthase small subunit N-terminal" evidence="12">
    <location>
        <begin position="1"/>
        <end position="131"/>
    </location>
</feature>
<dbReference type="NCBIfam" id="NF009475">
    <property type="entry name" value="PRK12838.1"/>
    <property type="match status" value="1"/>
</dbReference>
<feature type="binding site" evidence="11">
    <location>
        <position position="293"/>
    </location>
    <ligand>
        <name>L-glutamine</name>
        <dbReference type="ChEBI" id="CHEBI:58359"/>
    </ligand>
</feature>
<dbReference type="CDD" id="cd01744">
    <property type="entry name" value="GATase1_CPSase"/>
    <property type="match status" value="1"/>
</dbReference>
<dbReference type="GO" id="GO:0004359">
    <property type="term" value="F:glutaminase activity"/>
    <property type="evidence" value="ECO:0007669"/>
    <property type="project" value="RHEA"/>
</dbReference>
<dbReference type="PROSITE" id="PS51273">
    <property type="entry name" value="GATASE_TYPE_1"/>
    <property type="match status" value="1"/>
</dbReference>
<comment type="subunit">
    <text evidence="11">Composed of two chains; the small (or glutamine) chain promotes the hydrolysis of glutamine to ammonia, which is used by the large (or ammonia) chain to synthesize carbamoyl phosphate. Tetramer of heterodimers (alpha,beta)4.</text>
</comment>
<dbReference type="GO" id="GO:0006526">
    <property type="term" value="P:L-arginine biosynthetic process"/>
    <property type="evidence" value="ECO:0007669"/>
    <property type="project" value="UniProtKB-UniRule"/>
</dbReference>
<dbReference type="PRINTS" id="PR00096">
    <property type="entry name" value="GATASE"/>
</dbReference>
<dbReference type="FunFam" id="3.50.30.20:FF:000001">
    <property type="entry name" value="Carbamoyl-phosphate synthase small chain"/>
    <property type="match status" value="1"/>
</dbReference>
<evidence type="ECO:0000256" key="7">
    <source>
        <dbReference type="ARBA" id="ARBA00022962"/>
    </source>
</evidence>
<keyword evidence="11" id="KW-0055">Arginine biosynthesis</keyword>
<comment type="catalytic activity">
    <reaction evidence="10 11">
        <text>L-glutamine + H2O = L-glutamate + NH4(+)</text>
        <dbReference type="Rhea" id="RHEA:15889"/>
        <dbReference type="ChEBI" id="CHEBI:15377"/>
        <dbReference type="ChEBI" id="CHEBI:28938"/>
        <dbReference type="ChEBI" id="CHEBI:29985"/>
        <dbReference type="ChEBI" id="CHEBI:58359"/>
    </reaction>
</comment>
<dbReference type="InterPro" id="IPR050472">
    <property type="entry name" value="Anth_synth/Amidotransfase"/>
</dbReference>
<feature type="region of interest" description="CPSase" evidence="11">
    <location>
        <begin position="1"/>
        <end position="173"/>
    </location>
</feature>
<dbReference type="SMART" id="SM01097">
    <property type="entry name" value="CPSase_sm_chain"/>
    <property type="match status" value="1"/>
</dbReference>
<keyword evidence="14" id="KW-1185">Reference proteome</keyword>
<dbReference type="PANTHER" id="PTHR43418">
    <property type="entry name" value="MULTIFUNCTIONAL TRYPTOPHAN BIOSYNTHESIS PROTEIN-RELATED"/>
    <property type="match status" value="1"/>
</dbReference>
<sequence>MKAKLVLEDGTVFNGISFGAEIEASGEIVFNTSMTGYQEILTDPSYKGEIVTMTYPLIGNYGINDEDIESYMAHVNGFIVKEFCTEPSNWRKQSKIEEYLKENNIVGIAGIDTRALTKLLRIEGTMKGIITTEDIPEEELIQRAKEAPGLSGRDLVSEVTTKEVYTVGEGNRYKVALIDCGGKKNIVRSLVGRDCEVTVVPATTKAEEILSYNPDGIMLSNGPGDPQDASYVVKTVKELLGKKPIFGICLGHQILGLACGADTYKLKFGHRGANHPVKDLATNRVYITSQNHGFAIKEDSVKDLDIEVTHINVNDGTVEGIKHKELPAFSVQYHPEASPGPEDSHYLFDRFINLMNN</sequence>
<dbReference type="GO" id="GO:0006207">
    <property type="term" value="P:'de novo' pyrimidine nucleobase biosynthetic process"/>
    <property type="evidence" value="ECO:0007669"/>
    <property type="project" value="InterPro"/>
</dbReference>
<organism evidence="13 14">
    <name type="scientific">Orenia metallireducens</name>
    <dbReference type="NCBI Taxonomy" id="1413210"/>
    <lineage>
        <taxon>Bacteria</taxon>
        <taxon>Bacillati</taxon>
        <taxon>Bacillota</taxon>
        <taxon>Clostridia</taxon>
        <taxon>Halanaerobiales</taxon>
        <taxon>Halobacteroidaceae</taxon>
        <taxon>Orenia</taxon>
    </lineage>
</organism>
<reference evidence="14" key="1">
    <citation type="submission" date="2016-07" db="EMBL/GenBank/DDBJ databases">
        <authorList>
            <person name="Florea S."/>
            <person name="Webb J.S."/>
            <person name="Jaromczyk J."/>
            <person name="Schardl C.L."/>
        </authorList>
    </citation>
    <scope>NUCLEOTIDE SEQUENCE [LARGE SCALE GENOMIC DNA]</scope>
    <source>
        <strain evidence="14">Z6</strain>
    </source>
</reference>
<evidence type="ECO:0000256" key="5">
    <source>
        <dbReference type="ARBA" id="ARBA00022741"/>
    </source>
</evidence>
<gene>
    <name evidence="11" type="primary">carA</name>
    <name evidence="13" type="ORF">U472_01495</name>
</gene>
<dbReference type="GO" id="GO:0006541">
    <property type="term" value="P:glutamine metabolic process"/>
    <property type="evidence" value="ECO:0007669"/>
    <property type="project" value="InterPro"/>
</dbReference>
<comment type="pathway">
    <text evidence="2 11">Amino-acid biosynthesis; L-arginine biosynthesis; carbamoyl phosphate from bicarbonate: step 1/1.</text>
</comment>
<dbReference type="InterPro" id="IPR035686">
    <property type="entry name" value="CPSase_GATase1"/>
</dbReference>
<comment type="function">
    <text evidence="11">Small subunit of the glutamine-dependent carbamoyl phosphate synthetase (CPSase). CPSase catalyzes the formation of carbamoyl phosphate from the ammonia moiety of glutamine, carbonate, and phosphate donated by ATP, constituting the first step of 2 biosynthetic pathways, one leading to arginine and/or urea and the other to pyrimidine nucleotides. The small subunit (glutamine amidotransferase) binds and cleaves glutamine to supply the large subunit with the substrate ammonia.</text>
</comment>
<evidence type="ECO:0000256" key="11">
    <source>
        <dbReference type="HAMAP-Rule" id="MF_01209"/>
    </source>
</evidence>
<evidence type="ECO:0000256" key="4">
    <source>
        <dbReference type="ARBA" id="ARBA00022598"/>
    </source>
</evidence>
<feature type="active site" description="Nucleophile" evidence="11">
    <location>
        <position position="249"/>
    </location>
</feature>
<dbReference type="UniPathway" id="UPA00068">
    <property type="reaction ID" value="UER00171"/>
</dbReference>
<dbReference type="PRINTS" id="PR00097">
    <property type="entry name" value="ANTSNTHASEII"/>
</dbReference>
<dbReference type="SUPFAM" id="SSF52317">
    <property type="entry name" value="Class I glutamine amidotransferase-like"/>
    <property type="match status" value="1"/>
</dbReference>
<evidence type="ECO:0000256" key="3">
    <source>
        <dbReference type="ARBA" id="ARBA00007800"/>
    </source>
</evidence>
<dbReference type="Gene3D" id="3.40.50.880">
    <property type="match status" value="1"/>
</dbReference>
<feature type="binding site" evidence="11">
    <location>
        <position position="294"/>
    </location>
    <ligand>
        <name>L-glutamine</name>
        <dbReference type="ChEBI" id="CHEBI:58359"/>
    </ligand>
</feature>
<keyword evidence="4 11" id="KW-0436">Ligase</keyword>
<dbReference type="PRINTS" id="PR00099">
    <property type="entry name" value="CPSGATASE"/>
</dbReference>
<evidence type="ECO:0000256" key="8">
    <source>
        <dbReference type="ARBA" id="ARBA00022975"/>
    </source>
</evidence>
<dbReference type="AlphaFoldDB" id="A0A1C0ABZ0"/>
<evidence type="ECO:0000256" key="10">
    <source>
        <dbReference type="ARBA" id="ARBA00049285"/>
    </source>
</evidence>
<dbReference type="Pfam" id="PF00117">
    <property type="entry name" value="GATase"/>
    <property type="match status" value="1"/>
</dbReference>
<feature type="binding site" evidence="11">
    <location>
        <position position="291"/>
    </location>
    <ligand>
        <name>L-glutamine</name>
        <dbReference type="ChEBI" id="CHEBI:58359"/>
    </ligand>
</feature>
<dbReference type="GO" id="GO:0005524">
    <property type="term" value="F:ATP binding"/>
    <property type="evidence" value="ECO:0007669"/>
    <property type="project" value="UniProtKB-UniRule"/>
</dbReference>
<dbReference type="SUPFAM" id="SSF52021">
    <property type="entry name" value="Carbamoyl phosphate synthetase, small subunit N-terminal domain"/>
    <property type="match status" value="1"/>
</dbReference>
<dbReference type="UniPathway" id="UPA00070">
    <property type="reaction ID" value="UER00115"/>
</dbReference>
<feature type="binding site" evidence="11">
    <location>
        <position position="45"/>
    </location>
    <ligand>
        <name>L-glutamine</name>
        <dbReference type="ChEBI" id="CHEBI:58359"/>
    </ligand>
</feature>
<comment type="pathway">
    <text evidence="1 11">Pyrimidine metabolism; UMP biosynthesis via de novo pathway; (S)-dihydroorotate from bicarbonate: step 1/3.</text>
</comment>
<keyword evidence="7 11" id="KW-0315">Glutamine amidotransferase</keyword>
<evidence type="ECO:0000313" key="14">
    <source>
        <dbReference type="Proteomes" id="UP000093514"/>
    </source>
</evidence>
<dbReference type="FunFam" id="3.40.50.880:FF:000029">
    <property type="entry name" value="Carbamoyl-phosphate synthase small chain"/>
    <property type="match status" value="1"/>
</dbReference>
<dbReference type="Proteomes" id="UP000093514">
    <property type="component" value="Unassembled WGS sequence"/>
</dbReference>
<evidence type="ECO:0000256" key="1">
    <source>
        <dbReference type="ARBA" id="ARBA00004812"/>
    </source>
</evidence>
<comment type="caution">
    <text evidence="13">The sequence shown here is derived from an EMBL/GenBank/DDBJ whole genome shotgun (WGS) entry which is preliminary data.</text>
</comment>
<name>A0A1C0ABZ0_9FIRM</name>
<dbReference type="InterPro" id="IPR002474">
    <property type="entry name" value="CarbamoylP_synth_ssu_N"/>
</dbReference>
<dbReference type="InterPro" id="IPR006274">
    <property type="entry name" value="CarbamoylP_synth_ssu"/>
</dbReference>
<evidence type="ECO:0000313" key="13">
    <source>
        <dbReference type="EMBL" id="OCL27903.1"/>
    </source>
</evidence>
<proteinExistence type="inferred from homology"/>
<feature type="binding site" evidence="11">
    <location>
        <position position="250"/>
    </location>
    <ligand>
        <name>L-glutamine</name>
        <dbReference type="ChEBI" id="CHEBI:58359"/>
    </ligand>
</feature>
<dbReference type="GO" id="GO:0044205">
    <property type="term" value="P:'de novo' UMP biosynthetic process"/>
    <property type="evidence" value="ECO:0007669"/>
    <property type="project" value="UniProtKB-UniRule"/>
</dbReference>
<dbReference type="NCBIfam" id="TIGR01368">
    <property type="entry name" value="CPSaseIIsmall"/>
    <property type="match status" value="1"/>
</dbReference>
<dbReference type="InterPro" id="IPR036480">
    <property type="entry name" value="CarbP_synth_ssu_N_sf"/>
</dbReference>
<accession>A0A1C0ABZ0</accession>
<protein>
    <recommendedName>
        <fullName evidence="11">Carbamoyl phosphate synthase small chain</fullName>
        <ecNumber evidence="11">6.3.5.5</ecNumber>
    </recommendedName>
    <alternativeName>
        <fullName evidence="11">Carbamoyl phosphate synthetase glutamine chain</fullName>
    </alternativeName>
</protein>
<reference evidence="13 14" key="2">
    <citation type="submission" date="2016-08" db="EMBL/GenBank/DDBJ databases">
        <title>Orenia metallireducens sp. nov. strain Z6, a Novel Metal-reducing Firmicute from the Deep Subsurface.</title>
        <authorList>
            <person name="Maxim B.I."/>
            <person name="Kenneth K."/>
            <person name="Flynn T.M."/>
            <person name="Oloughlin E.J."/>
            <person name="Locke R.A."/>
            <person name="Weber J.R."/>
            <person name="Egan S.M."/>
            <person name="Mackie R.I."/>
            <person name="Cann I.K."/>
        </authorList>
    </citation>
    <scope>NUCLEOTIDE SEQUENCE [LARGE SCALE GENOMIC DNA]</scope>
    <source>
        <strain evidence="13 14">Z6</strain>
    </source>
</reference>
<feature type="active site" evidence="11">
    <location>
        <position position="334"/>
    </location>
</feature>
<evidence type="ECO:0000256" key="9">
    <source>
        <dbReference type="ARBA" id="ARBA00048816"/>
    </source>
</evidence>
<keyword evidence="6 11" id="KW-0067">ATP-binding</keyword>
<dbReference type="PANTHER" id="PTHR43418:SF7">
    <property type="entry name" value="CARBAMOYL-PHOSPHATE SYNTHASE SMALL CHAIN"/>
    <property type="match status" value="1"/>
</dbReference>
<dbReference type="EC" id="6.3.5.5" evidence="11"/>
<dbReference type="InterPro" id="IPR017926">
    <property type="entry name" value="GATASE"/>
</dbReference>
<dbReference type="HAMAP" id="MF_01209">
    <property type="entry name" value="CPSase_S_chain"/>
    <property type="match status" value="1"/>
</dbReference>
<dbReference type="RefSeq" id="WP_068714813.1">
    <property type="nucleotide sequence ID" value="NZ_LWDV01000006.1"/>
</dbReference>
<keyword evidence="5 11" id="KW-0547">Nucleotide-binding</keyword>
<evidence type="ECO:0000259" key="12">
    <source>
        <dbReference type="SMART" id="SM01097"/>
    </source>
</evidence>
<dbReference type="OrthoDB" id="9804328at2"/>
<dbReference type="Gene3D" id="3.50.30.20">
    <property type="entry name" value="Carbamoyl-phosphate synthase small subunit, N-terminal domain"/>
    <property type="match status" value="1"/>
</dbReference>
<keyword evidence="11" id="KW-0028">Amino-acid biosynthesis</keyword>
<dbReference type="InterPro" id="IPR029062">
    <property type="entry name" value="Class_I_gatase-like"/>
</dbReference>
<dbReference type="GO" id="GO:0004088">
    <property type="term" value="F:carbamoyl-phosphate synthase (glutamine-hydrolyzing) activity"/>
    <property type="evidence" value="ECO:0007669"/>
    <property type="project" value="UniProtKB-UniRule"/>
</dbReference>
<keyword evidence="8 11" id="KW-0665">Pyrimidine biosynthesis</keyword>
<dbReference type="EMBL" id="LWDV01000006">
    <property type="protein sequence ID" value="OCL27903.1"/>
    <property type="molecule type" value="Genomic_DNA"/>
</dbReference>
<dbReference type="Pfam" id="PF00988">
    <property type="entry name" value="CPSase_sm_chain"/>
    <property type="match status" value="1"/>
</dbReference>
<comment type="similarity">
    <text evidence="3 11">Belongs to the CarA family.</text>
</comment>
<evidence type="ECO:0000256" key="6">
    <source>
        <dbReference type="ARBA" id="ARBA00022840"/>
    </source>
</evidence>
<feature type="binding site" evidence="11">
    <location>
        <position position="253"/>
    </location>
    <ligand>
        <name>L-glutamine</name>
        <dbReference type="ChEBI" id="CHEBI:58359"/>
    </ligand>
</feature>
<comment type="catalytic activity">
    <reaction evidence="9 11">
        <text>hydrogencarbonate + L-glutamine + 2 ATP + H2O = carbamoyl phosphate + L-glutamate + 2 ADP + phosphate + 2 H(+)</text>
        <dbReference type="Rhea" id="RHEA:18633"/>
        <dbReference type="ChEBI" id="CHEBI:15377"/>
        <dbReference type="ChEBI" id="CHEBI:15378"/>
        <dbReference type="ChEBI" id="CHEBI:17544"/>
        <dbReference type="ChEBI" id="CHEBI:29985"/>
        <dbReference type="ChEBI" id="CHEBI:30616"/>
        <dbReference type="ChEBI" id="CHEBI:43474"/>
        <dbReference type="ChEBI" id="CHEBI:58228"/>
        <dbReference type="ChEBI" id="CHEBI:58359"/>
        <dbReference type="ChEBI" id="CHEBI:456216"/>
        <dbReference type="EC" id="6.3.5.5"/>
    </reaction>
</comment>
<evidence type="ECO:0000256" key="2">
    <source>
        <dbReference type="ARBA" id="ARBA00005077"/>
    </source>
</evidence>
<feature type="active site" evidence="11">
    <location>
        <position position="336"/>
    </location>
</feature>
<feature type="binding site" evidence="11">
    <location>
        <position position="222"/>
    </location>
    <ligand>
        <name>L-glutamine</name>
        <dbReference type="ChEBI" id="CHEBI:58359"/>
    </ligand>
</feature>
<feature type="binding site" evidence="11">
    <location>
        <position position="224"/>
    </location>
    <ligand>
        <name>L-glutamine</name>
        <dbReference type="ChEBI" id="CHEBI:58359"/>
    </ligand>
</feature>